<proteinExistence type="predicted"/>
<evidence type="ECO:0000259" key="1">
    <source>
        <dbReference type="PROSITE" id="PS50853"/>
    </source>
</evidence>
<name>A0A3B0WQ57_9ZZZZ</name>
<dbReference type="Gene3D" id="2.60.40.10">
    <property type="entry name" value="Immunoglobulins"/>
    <property type="match status" value="1"/>
</dbReference>
<protein>
    <recommendedName>
        <fullName evidence="1">Fibronectin type-III domain-containing protein</fullName>
    </recommendedName>
</protein>
<dbReference type="PROSITE" id="PS50853">
    <property type="entry name" value="FN3"/>
    <property type="match status" value="1"/>
</dbReference>
<sequence length="135" mass="14584">MSFLYFYSFLRVKLLLTVVLALHLAACSGGDGGEALGLSARNQNLAIANALNLTWTAPSEREDGTGLSLSEIAGYRIYYGPEAGDYQNQINIDDTSADDAQVTQLESGVYYVVMTTIDTDGRESAYSSEVVVQLL</sequence>
<organism evidence="2">
    <name type="scientific">hydrothermal vent metagenome</name>
    <dbReference type="NCBI Taxonomy" id="652676"/>
    <lineage>
        <taxon>unclassified sequences</taxon>
        <taxon>metagenomes</taxon>
        <taxon>ecological metagenomes</taxon>
    </lineage>
</organism>
<dbReference type="InterPro" id="IPR003961">
    <property type="entry name" value="FN3_dom"/>
</dbReference>
<dbReference type="InterPro" id="IPR013783">
    <property type="entry name" value="Ig-like_fold"/>
</dbReference>
<dbReference type="CDD" id="cd00063">
    <property type="entry name" value="FN3"/>
    <property type="match status" value="1"/>
</dbReference>
<gene>
    <name evidence="2" type="ORF">MNBD_GAMMA06-574</name>
</gene>
<feature type="domain" description="Fibronectin type-III" evidence="1">
    <location>
        <begin position="34"/>
        <end position="135"/>
    </location>
</feature>
<dbReference type="InterPro" id="IPR036116">
    <property type="entry name" value="FN3_sf"/>
</dbReference>
<dbReference type="AlphaFoldDB" id="A0A3B0WQ57"/>
<accession>A0A3B0WQ57</accession>
<reference evidence="2" key="1">
    <citation type="submission" date="2018-06" db="EMBL/GenBank/DDBJ databases">
        <authorList>
            <person name="Zhirakovskaya E."/>
        </authorList>
    </citation>
    <scope>NUCLEOTIDE SEQUENCE</scope>
</reference>
<dbReference type="EMBL" id="UOFD01000079">
    <property type="protein sequence ID" value="VAW54750.1"/>
    <property type="molecule type" value="Genomic_DNA"/>
</dbReference>
<evidence type="ECO:0000313" key="2">
    <source>
        <dbReference type="EMBL" id="VAW54750.1"/>
    </source>
</evidence>
<dbReference type="SUPFAM" id="SSF49265">
    <property type="entry name" value="Fibronectin type III"/>
    <property type="match status" value="1"/>
</dbReference>